<sequence length="159" mass="17977">MLTFCQRFGGTAERRRILTGLLELREALRTLGIVEGYQWLDGSFVEDVEFLQGRPPNDIDVVTFAVLGDEASQREKFGANPEVLNPGSKTRFKVDHYILATDCMLDEAYARRIGYWHSMWSHQRETMRLKGFVSVNLASNDEEALVWLGAQIGHEGGAI</sequence>
<organism evidence="1 2">
    <name type="scientific">Lujinxingia litoralis</name>
    <dbReference type="NCBI Taxonomy" id="2211119"/>
    <lineage>
        <taxon>Bacteria</taxon>
        <taxon>Deltaproteobacteria</taxon>
        <taxon>Bradymonadales</taxon>
        <taxon>Lujinxingiaceae</taxon>
        <taxon>Lujinxingia</taxon>
    </lineage>
</organism>
<comment type="caution">
    <text evidence="1">The sequence shown here is derived from an EMBL/GenBank/DDBJ whole genome shotgun (WGS) entry which is preliminary data.</text>
</comment>
<protein>
    <submittedName>
        <fullName evidence="1">Uncharacterized protein</fullName>
    </submittedName>
</protein>
<gene>
    <name evidence="1" type="ORF">DL240_14580</name>
</gene>
<dbReference type="InterPro" id="IPR053860">
    <property type="entry name" value="DUF6932"/>
</dbReference>
<dbReference type="EMBL" id="QHKO01000007">
    <property type="protein sequence ID" value="RAL20905.1"/>
    <property type="molecule type" value="Genomic_DNA"/>
</dbReference>
<evidence type="ECO:0000313" key="1">
    <source>
        <dbReference type="EMBL" id="RAL20905.1"/>
    </source>
</evidence>
<name>A0A328C2M8_9DELT</name>
<keyword evidence="2" id="KW-1185">Reference proteome</keyword>
<dbReference type="AlphaFoldDB" id="A0A328C2M8"/>
<reference evidence="1 2" key="1">
    <citation type="submission" date="2018-05" db="EMBL/GenBank/DDBJ databases">
        <title>Lujinxingia marina gen. nov. sp. nov., a new facultative anaerobic member of the class Deltaproteobacteria, and proposal of Lujinxingaceae fam. nov.</title>
        <authorList>
            <person name="Li C.-M."/>
        </authorList>
    </citation>
    <scope>NUCLEOTIDE SEQUENCE [LARGE SCALE GENOMIC DNA]</scope>
    <source>
        <strain evidence="1 2">B210</strain>
    </source>
</reference>
<dbReference type="Proteomes" id="UP000249169">
    <property type="component" value="Unassembled WGS sequence"/>
</dbReference>
<dbReference type="Pfam" id="PF22014">
    <property type="entry name" value="DUF6932"/>
    <property type="match status" value="1"/>
</dbReference>
<accession>A0A328C2M8</accession>
<proteinExistence type="predicted"/>
<evidence type="ECO:0000313" key="2">
    <source>
        <dbReference type="Proteomes" id="UP000249169"/>
    </source>
</evidence>